<keyword evidence="2" id="KW-1185">Reference proteome</keyword>
<dbReference type="InterPro" id="IPR010260">
    <property type="entry name" value="AlpA"/>
</dbReference>
<accession>A0ABX7H219</accession>
<dbReference type="EMBL" id="CP064030">
    <property type="protein sequence ID" value="QRN55917.1"/>
    <property type="molecule type" value="Genomic_DNA"/>
</dbReference>
<dbReference type="Proteomes" id="UP000663181">
    <property type="component" value="Chromosome"/>
</dbReference>
<protein>
    <submittedName>
        <fullName evidence="1">AlpA family phage regulatory protein</fullName>
    </submittedName>
</protein>
<dbReference type="Gene3D" id="1.10.238.160">
    <property type="match status" value="1"/>
</dbReference>
<name>A0ABX7H219_9GAMM</name>
<sequence length="62" mass="6588">MVAARAGLGRTTIYAGIAAKTFPGPVKVGKRSLWVESEVDRWIAARIAERDMGSNVGSRNAA</sequence>
<evidence type="ECO:0000313" key="1">
    <source>
        <dbReference type="EMBL" id="QRN55917.1"/>
    </source>
</evidence>
<reference evidence="1 2" key="1">
    <citation type="submission" date="2020-10" db="EMBL/GenBank/DDBJ databases">
        <title>Phylogeny of dyella-like bacteria.</title>
        <authorList>
            <person name="Fu J."/>
        </authorList>
    </citation>
    <scope>NUCLEOTIDE SEQUENCE [LARGE SCALE GENOMIC DNA]</scope>
    <source>
        <strain evidence="1 2">DHOB09</strain>
    </source>
</reference>
<proteinExistence type="predicted"/>
<gene>
    <name evidence="1" type="ORF">ISN74_13210</name>
</gene>
<organism evidence="1 2">
    <name type="scientific">Dyella caseinilytica</name>
    <dbReference type="NCBI Taxonomy" id="1849581"/>
    <lineage>
        <taxon>Bacteria</taxon>
        <taxon>Pseudomonadati</taxon>
        <taxon>Pseudomonadota</taxon>
        <taxon>Gammaproteobacteria</taxon>
        <taxon>Lysobacterales</taxon>
        <taxon>Rhodanobacteraceae</taxon>
        <taxon>Dyella</taxon>
    </lineage>
</organism>
<evidence type="ECO:0000313" key="2">
    <source>
        <dbReference type="Proteomes" id="UP000663181"/>
    </source>
</evidence>
<dbReference type="Pfam" id="PF05930">
    <property type="entry name" value="Phage_AlpA"/>
    <property type="match status" value="1"/>
</dbReference>